<feature type="transmembrane region" description="Helical" evidence="1">
    <location>
        <begin position="65"/>
        <end position="88"/>
    </location>
</feature>
<evidence type="ECO:0000256" key="1">
    <source>
        <dbReference type="SAM" id="Phobius"/>
    </source>
</evidence>
<dbReference type="AlphaFoldDB" id="A0AAC9RMS0"/>
<feature type="transmembrane region" description="Helical" evidence="1">
    <location>
        <begin position="39"/>
        <end position="59"/>
    </location>
</feature>
<sequence>MHLKKLTTTALLTAIGTVSAHMFYIPVGVSKVFPVQHGINILAALIFGPKYAVAVAFSISLLRNLLGTGSLIAFPGSMIGAFLAGVLFKKTRKPQYALLGEVFGTGIIGAIASYPVAKFLMGRELAIFFFVGPFVLSSLVGAIIGYSIFNVLLKSVVINLYNHNRNGM</sequence>
<feature type="transmembrane region" description="Helical" evidence="1">
    <location>
        <begin position="126"/>
        <end position="153"/>
    </location>
</feature>
<evidence type="ECO:0000313" key="3">
    <source>
        <dbReference type="EMBL" id="ARE88472.1"/>
    </source>
</evidence>
<keyword evidence="1" id="KW-1133">Transmembrane helix</keyword>
<name>A0AAC9RMS0_9CLOT</name>
<reference evidence="3 5" key="2">
    <citation type="submission" date="2017-03" db="EMBL/GenBank/DDBJ databases">
        <title>Complete sequence of Clostridium formicaceticum DSM 92.</title>
        <authorList>
            <person name="Poehlein A."/>
            <person name="Karl M."/>
            <person name="Bengelsdorf F.R."/>
            <person name="Duerre P."/>
            <person name="Daniel R."/>
        </authorList>
    </citation>
    <scope>NUCLEOTIDE SEQUENCE [LARGE SCALE GENOMIC DNA]</scope>
    <source>
        <strain evidence="3 5">DSM 92</strain>
    </source>
</reference>
<dbReference type="PIRSF" id="PIRSF024534">
    <property type="entry name" value="ThiW"/>
    <property type="match status" value="1"/>
</dbReference>
<dbReference type="RefSeq" id="WP_070972136.1">
    <property type="nucleotide sequence ID" value="NZ_CP017603.1"/>
</dbReference>
<dbReference type="Gene3D" id="1.10.1760.20">
    <property type="match status" value="1"/>
</dbReference>
<organism evidence="3 5">
    <name type="scientific">Clostridium formicaceticum</name>
    <dbReference type="NCBI Taxonomy" id="1497"/>
    <lineage>
        <taxon>Bacteria</taxon>
        <taxon>Bacillati</taxon>
        <taxon>Bacillota</taxon>
        <taxon>Clostridia</taxon>
        <taxon>Eubacteriales</taxon>
        <taxon>Clostridiaceae</taxon>
        <taxon>Clostridium</taxon>
    </lineage>
</organism>
<keyword evidence="4" id="KW-1185">Reference proteome</keyword>
<evidence type="ECO:0000313" key="4">
    <source>
        <dbReference type="Proteomes" id="UP000177894"/>
    </source>
</evidence>
<dbReference type="KEGG" id="cfm:BJL90_19515"/>
<dbReference type="EMBL" id="CP017603">
    <property type="protein sequence ID" value="AOY77855.1"/>
    <property type="molecule type" value="Genomic_DNA"/>
</dbReference>
<keyword evidence="1" id="KW-0472">Membrane</keyword>
<dbReference type="Pfam" id="PF09512">
    <property type="entry name" value="ThiW"/>
    <property type="match status" value="1"/>
</dbReference>
<accession>A0AAC9RMS0</accession>
<dbReference type="NCBIfam" id="TIGR02359">
    <property type="entry name" value="thiW"/>
    <property type="match status" value="1"/>
</dbReference>
<evidence type="ECO:0000313" key="2">
    <source>
        <dbReference type="EMBL" id="AOY77855.1"/>
    </source>
</evidence>
<keyword evidence="1" id="KW-0812">Transmembrane</keyword>
<evidence type="ECO:0000313" key="5">
    <source>
        <dbReference type="Proteomes" id="UP000192478"/>
    </source>
</evidence>
<protein>
    <submittedName>
        <fullName evidence="2">Energy coupling factor transporter S component ThiW</fullName>
    </submittedName>
    <submittedName>
        <fullName evidence="3">Thiamine-precursor transporter protein (ThiW)</fullName>
    </submittedName>
</protein>
<dbReference type="Proteomes" id="UP000192478">
    <property type="component" value="Chromosome"/>
</dbReference>
<proteinExistence type="predicted"/>
<gene>
    <name evidence="2" type="ORF">BJL90_19515</name>
    <name evidence="3" type="ORF">CLFO_28750</name>
</gene>
<feature type="transmembrane region" description="Helical" evidence="1">
    <location>
        <begin position="6"/>
        <end position="27"/>
    </location>
</feature>
<feature type="transmembrane region" description="Helical" evidence="1">
    <location>
        <begin position="95"/>
        <end position="114"/>
    </location>
</feature>
<reference evidence="2 4" key="1">
    <citation type="submission" date="2016-10" db="EMBL/GenBank/DDBJ databases">
        <title>Complete Genome Sequence of Acetogen Clostridium formicoaceticum ATCC 27076.</title>
        <authorList>
            <person name="Bao T."/>
            <person name="Cheng C."/>
            <person name="Zhao J."/>
            <person name="Yang S.-T."/>
            <person name="Wang J."/>
            <person name="Wang M."/>
        </authorList>
    </citation>
    <scope>NUCLEOTIDE SEQUENCE [LARGE SCALE GENOMIC DNA]</scope>
    <source>
        <strain evidence="2 4">ATCC 27076</strain>
    </source>
</reference>
<dbReference type="EMBL" id="CP020559">
    <property type="protein sequence ID" value="ARE88472.1"/>
    <property type="molecule type" value="Genomic_DNA"/>
</dbReference>
<dbReference type="Proteomes" id="UP000177894">
    <property type="component" value="Chromosome"/>
</dbReference>
<dbReference type="InterPro" id="IPR012652">
    <property type="entry name" value="ThiW"/>
</dbReference>